<dbReference type="InterPro" id="IPR036318">
    <property type="entry name" value="FAD-bd_PCMH-like_sf"/>
</dbReference>
<keyword evidence="8" id="KW-1185">Reference proteome</keyword>
<gene>
    <name evidence="7" type="ORF">GH723_09670</name>
</gene>
<dbReference type="GO" id="GO:0071949">
    <property type="term" value="F:FAD binding"/>
    <property type="evidence" value="ECO:0007669"/>
    <property type="project" value="InterPro"/>
</dbReference>
<evidence type="ECO:0000313" key="7">
    <source>
        <dbReference type="EMBL" id="QGG95344.1"/>
    </source>
</evidence>
<evidence type="ECO:0000256" key="4">
    <source>
        <dbReference type="ARBA" id="ARBA00022827"/>
    </source>
</evidence>
<dbReference type="EMBL" id="CP045851">
    <property type="protein sequence ID" value="QGG95344.1"/>
    <property type="molecule type" value="Genomic_DNA"/>
</dbReference>
<dbReference type="InterPro" id="IPR051264">
    <property type="entry name" value="FAD-oxidored/transferase_4"/>
</dbReference>
<dbReference type="Gene3D" id="1.10.45.10">
    <property type="entry name" value="Vanillyl-alcohol Oxidase, Chain A, domain 4"/>
    <property type="match status" value="1"/>
</dbReference>
<dbReference type="InterPro" id="IPR006094">
    <property type="entry name" value="Oxid_FAD_bind_N"/>
</dbReference>
<dbReference type="InterPro" id="IPR016166">
    <property type="entry name" value="FAD-bd_PCMH"/>
</dbReference>
<dbReference type="RefSeq" id="WP_153759452.1">
    <property type="nucleotide sequence ID" value="NZ_CP045851.1"/>
</dbReference>
<dbReference type="InterPro" id="IPR016164">
    <property type="entry name" value="FAD-linked_Oxase-like_C"/>
</dbReference>
<dbReference type="GO" id="GO:0016491">
    <property type="term" value="F:oxidoreductase activity"/>
    <property type="evidence" value="ECO:0007669"/>
    <property type="project" value="UniProtKB-KW"/>
</dbReference>
<dbReference type="SUPFAM" id="SSF55103">
    <property type="entry name" value="FAD-linked oxidases, C-terminal domain"/>
    <property type="match status" value="1"/>
</dbReference>
<comment type="cofactor">
    <cofactor evidence="1">
        <name>FAD</name>
        <dbReference type="ChEBI" id="CHEBI:57692"/>
    </cofactor>
</comment>
<keyword evidence="5" id="KW-0560">Oxidoreductase</keyword>
<dbReference type="PROSITE" id="PS51387">
    <property type="entry name" value="FAD_PCMH"/>
    <property type="match status" value="1"/>
</dbReference>
<dbReference type="FunFam" id="1.10.45.10:FF:000001">
    <property type="entry name" value="D-lactate dehydrogenase mitochondrial"/>
    <property type="match status" value="1"/>
</dbReference>
<dbReference type="SUPFAM" id="SSF56176">
    <property type="entry name" value="FAD-binding/transporter-associated domain-like"/>
    <property type="match status" value="1"/>
</dbReference>
<comment type="similarity">
    <text evidence="2">Belongs to the FAD-binding oxidoreductase/transferase type 4 family.</text>
</comment>
<dbReference type="Gene3D" id="3.30.70.2190">
    <property type="match status" value="1"/>
</dbReference>
<dbReference type="GO" id="GO:0022904">
    <property type="term" value="P:respiratory electron transport chain"/>
    <property type="evidence" value="ECO:0007669"/>
    <property type="project" value="TreeGrafter"/>
</dbReference>
<keyword evidence="3" id="KW-0285">Flavoprotein</keyword>
<dbReference type="Pfam" id="PF02913">
    <property type="entry name" value="FAD-oxidase_C"/>
    <property type="match status" value="1"/>
</dbReference>
<dbReference type="Gene3D" id="3.30.43.10">
    <property type="entry name" value="Uridine Diphospho-n-acetylenolpyruvylglucosamine Reductase, domain 2"/>
    <property type="match status" value="1"/>
</dbReference>
<dbReference type="AlphaFoldDB" id="A0A5Q2RII2"/>
<dbReference type="Gene3D" id="3.30.465.10">
    <property type="match status" value="1"/>
</dbReference>
<feature type="domain" description="FAD-binding PCMH-type" evidence="6">
    <location>
        <begin position="36"/>
        <end position="215"/>
    </location>
</feature>
<dbReference type="Gene3D" id="3.30.70.2740">
    <property type="match status" value="1"/>
</dbReference>
<dbReference type="InterPro" id="IPR016167">
    <property type="entry name" value="FAD-bd_PCMH_sub1"/>
</dbReference>
<reference evidence="7 8" key="1">
    <citation type="submission" date="2019-11" db="EMBL/GenBank/DDBJ databases">
        <authorList>
            <person name="He Y."/>
        </authorList>
    </citation>
    <scope>NUCLEOTIDE SEQUENCE [LARGE SCALE GENOMIC DNA]</scope>
    <source>
        <strain evidence="7 8">SCSIO 58843</strain>
    </source>
</reference>
<name>A0A5Q2RII2_9ACTN</name>
<evidence type="ECO:0000256" key="5">
    <source>
        <dbReference type="ARBA" id="ARBA00023002"/>
    </source>
</evidence>
<dbReference type="PANTHER" id="PTHR43716">
    <property type="entry name" value="D-2-HYDROXYGLUTARATE DEHYDROGENASE, MITOCHONDRIAL"/>
    <property type="match status" value="1"/>
</dbReference>
<dbReference type="Proteomes" id="UP000334019">
    <property type="component" value="Chromosome"/>
</dbReference>
<proteinExistence type="inferred from homology"/>
<evidence type="ECO:0000256" key="2">
    <source>
        <dbReference type="ARBA" id="ARBA00008000"/>
    </source>
</evidence>
<evidence type="ECO:0000259" key="6">
    <source>
        <dbReference type="PROSITE" id="PS51387"/>
    </source>
</evidence>
<dbReference type="InterPro" id="IPR004113">
    <property type="entry name" value="FAD-bd_oxidored_4_C"/>
</dbReference>
<keyword evidence="4" id="KW-0274">FAD</keyword>
<protein>
    <submittedName>
        <fullName evidence="7">FAD-binding protein</fullName>
    </submittedName>
</protein>
<dbReference type="KEGG" id="atq:GH723_09670"/>
<evidence type="ECO:0000256" key="3">
    <source>
        <dbReference type="ARBA" id="ARBA00022630"/>
    </source>
</evidence>
<dbReference type="InterPro" id="IPR016171">
    <property type="entry name" value="Vanillyl_alc_oxidase_C-sub2"/>
</dbReference>
<dbReference type="InterPro" id="IPR016169">
    <property type="entry name" value="FAD-bd_PCMH_sub2"/>
</dbReference>
<evidence type="ECO:0000256" key="1">
    <source>
        <dbReference type="ARBA" id="ARBA00001974"/>
    </source>
</evidence>
<dbReference type="Pfam" id="PF01565">
    <property type="entry name" value="FAD_binding_4"/>
    <property type="match status" value="1"/>
</dbReference>
<evidence type="ECO:0000313" key="8">
    <source>
        <dbReference type="Proteomes" id="UP000334019"/>
    </source>
</evidence>
<sequence>MADDLLAALAEVVGATHVLTDEGTTLPFRTDWTGRWTGECRAVVRPGSTAEAAAVVRACAAAGVPVVPQGGNTGLVAGSVPAVGSVVVSTRRLDAVGEVDDSTGQITAGAGATLAAVQAAAAAAGWRYAVDLAARDTATVGGTIATNAGGHHVVRHGMTRRHVVGVEAVLPDGSVISHLGGLVKDNTGYDLAGLLCGSEGTLGVITAARLALVPAVEQRAVALVGFTGTAAAVAAIGPLRRRLPALEALELVFADGVAAVGEARGARPPFDGAAALLLVEVAGSGDLLEGLAPVLADLDGVVDTAVATDGPRCEELWRWRDDHTDVINQVGDTPPHKLDVTVPLDRLGRFVEEVRALVADLAPAARLWLFGHAGDGNLHVNVTGLAPDDETVDRAVVELVAGSGGSISAEHGIGRAKRPWLHLNRTPEEIAAFRSIKDALDPAGILNPGVLVPERR</sequence>
<accession>A0A5Q2RII2</accession>
<organism evidence="7 8">
    <name type="scientific">Actinomarinicola tropica</name>
    <dbReference type="NCBI Taxonomy" id="2789776"/>
    <lineage>
        <taxon>Bacteria</taxon>
        <taxon>Bacillati</taxon>
        <taxon>Actinomycetota</taxon>
        <taxon>Acidimicrobiia</taxon>
        <taxon>Acidimicrobiales</taxon>
        <taxon>Iamiaceae</taxon>
        <taxon>Actinomarinicola</taxon>
    </lineage>
</organism>
<dbReference type="PANTHER" id="PTHR43716:SF1">
    <property type="entry name" value="D-2-HYDROXYGLUTARATE DEHYDROGENASE, MITOCHONDRIAL"/>
    <property type="match status" value="1"/>
</dbReference>